<feature type="compositionally biased region" description="Low complexity" evidence="1">
    <location>
        <begin position="23"/>
        <end position="44"/>
    </location>
</feature>
<protein>
    <submittedName>
        <fullName evidence="3">Uncharacterized protein</fullName>
    </submittedName>
</protein>
<accession>A0A919RAK8</accession>
<sequence>MLRHVLTAGALVASALVFPATPATRPAEAAASVTASVGAPAPVSARDHHKRKRHASHKPKRHHSAKHKRHQHKPKHHRRHR</sequence>
<dbReference type="EMBL" id="BOOU01000073">
    <property type="protein sequence ID" value="GII80392.1"/>
    <property type="molecule type" value="Genomic_DNA"/>
</dbReference>
<proteinExistence type="predicted"/>
<dbReference type="Proteomes" id="UP000655287">
    <property type="component" value="Unassembled WGS sequence"/>
</dbReference>
<comment type="caution">
    <text evidence="3">The sequence shown here is derived from an EMBL/GenBank/DDBJ whole genome shotgun (WGS) entry which is preliminary data.</text>
</comment>
<feature type="compositionally biased region" description="Basic residues" evidence="1">
    <location>
        <begin position="47"/>
        <end position="81"/>
    </location>
</feature>
<name>A0A919RAK8_9ACTN</name>
<dbReference type="AlphaFoldDB" id="A0A919RAK8"/>
<feature type="signal peptide" evidence="2">
    <location>
        <begin position="1"/>
        <end position="19"/>
    </location>
</feature>
<evidence type="ECO:0000313" key="3">
    <source>
        <dbReference type="EMBL" id="GII80392.1"/>
    </source>
</evidence>
<evidence type="ECO:0000256" key="1">
    <source>
        <dbReference type="SAM" id="MobiDB-lite"/>
    </source>
</evidence>
<dbReference type="RefSeq" id="WP_203991073.1">
    <property type="nucleotide sequence ID" value="NZ_BOOU01000073.1"/>
</dbReference>
<organism evidence="3 4">
    <name type="scientific">Sphaerisporangium rufum</name>
    <dbReference type="NCBI Taxonomy" id="1381558"/>
    <lineage>
        <taxon>Bacteria</taxon>
        <taxon>Bacillati</taxon>
        <taxon>Actinomycetota</taxon>
        <taxon>Actinomycetes</taxon>
        <taxon>Streptosporangiales</taxon>
        <taxon>Streptosporangiaceae</taxon>
        <taxon>Sphaerisporangium</taxon>
    </lineage>
</organism>
<gene>
    <name evidence="3" type="ORF">Sru01_53740</name>
</gene>
<feature type="region of interest" description="Disordered" evidence="1">
    <location>
        <begin position="23"/>
        <end position="81"/>
    </location>
</feature>
<evidence type="ECO:0000313" key="4">
    <source>
        <dbReference type="Proteomes" id="UP000655287"/>
    </source>
</evidence>
<evidence type="ECO:0000256" key="2">
    <source>
        <dbReference type="SAM" id="SignalP"/>
    </source>
</evidence>
<keyword evidence="2" id="KW-0732">Signal</keyword>
<reference evidence="3" key="1">
    <citation type="submission" date="2021-01" db="EMBL/GenBank/DDBJ databases">
        <title>Whole genome shotgun sequence of Sphaerisporangium rufum NBRC 109079.</title>
        <authorList>
            <person name="Komaki H."/>
            <person name="Tamura T."/>
        </authorList>
    </citation>
    <scope>NUCLEOTIDE SEQUENCE</scope>
    <source>
        <strain evidence="3">NBRC 109079</strain>
    </source>
</reference>
<keyword evidence="4" id="KW-1185">Reference proteome</keyword>
<feature type="chain" id="PRO_5038998688" evidence="2">
    <location>
        <begin position="20"/>
        <end position="81"/>
    </location>
</feature>